<dbReference type="EMBL" id="JACHNC010000001">
    <property type="protein sequence ID" value="MBB4747116.1"/>
    <property type="molecule type" value="Genomic_DNA"/>
</dbReference>
<organism evidence="2 3">
    <name type="scientific">Actinoplanes lobatus</name>
    <dbReference type="NCBI Taxonomy" id="113568"/>
    <lineage>
        <taxon>Bacteria</taxon>
        <taxon>Bacillati</taxon>
        <taxon>Actinomycetota</taxon>
        <taxon>Actinomycetes</taxon>
        <taxon>Micromonosporales</taxon>
        <taxon>Micromonosporaceae</taxon>
        <taxon>Actinoplanes</taxon>
    </lineage>
</organism>
<evidence type="ECO:0000313" key="2">
    <source>
        <dbReference type="EMBL" id="MBB4747116.1"/>
    </source>
</evidence>
<dbReference type="Proteomes" id="UP000590511">
    <property type="component" value="Unassembled WGS sequence"/>
</dbReference>
<dbReference type="AlphaFoldDB" id="A0A7W7HAV7"/>
<evidence type="ECO:0000313" key="4">
    <source>
        <dbReference type="Proteomes" id="UP000631312"/>
    </source>
</evidence>
<proteinExistence type="predicted"/>
<sequence length="587" mass="63831">MTPIPQETLQPLYLLCDASVRMREEDLAAVNLLLGHLADEITGDPLLASAVRWGIELYDNADHTTTLMQLQQVDLISRIPQMVTTIEEPTLAAALRALRRRITGDIDLLEADAAEVRPPIVIVATSGVSLDSAADRAAELDALLQLTPMVLLLSLPGADGTLAKDLAAEHADVDAQVISSLADVPDVAHWIGRGARQSAEYGLARLRYARWVVAERAVDAFHRFAEPGGRPTAELIDLVAIRADPGGDELAERLLWPYRVVVGDDPATAVGLLLPLVPDRFTAGRMSARGPEPLSGPDTPAASDGVLRTRICAALADAVDTAHTHGAVLGETALESAAYTAGTDPEVLITDCAGARLGDGPATDLTWLGRFVDHCVFAFLDTEGQALLRRARSNVADRLPSAAEWSDYLNRRAVILQGPPVIEQVQVSPAIVPDGSPVTVRWRGRWIDRLEITGPDGAVVVATGRDHGQVQMVMTRPGAVRLRAGNTVGSHRADTAHVHVFRLPRLTEIRLPGTPLDARDPRTDRWPDMLAHYSRRMLPEMPPVTVPAEPPAALSLTRFPIDVARFFGERPERPRRRWPRFLRRPWA</sequence>
<protein>
    <submittedName>
        <fullName evidence="2">Uncharacterized protein YegL</fullName>
    </submittedName>
</protein>
<evidence type="ECO:0000313" key="3">
    <source>
        <dbReference type="Proteomes" id="UP000590511"/>
    </source>
</evidence>
<comment type="caution">
    <text evidence="2">The sequence shown here is derived from an EMBL/GenBank/DDBJ whole genome shotgun (WGS) entry which is preliminary data.</text>
</comment>
<dbReference type="RefSeq" id="WP_188119811.1">
    <property type="nucleotide sequence ID" value="NZ_BOMP01000033.1"/>
</dbReference>
<evidence type="ECO:0000313" key="1">
    <source>
        <dbReference type="EMBL" id="GIE39316.1"/>
    </source>
</evidence>
<dbReference type="Proteomes" id="UP000631312">
    <property type="component" value="Unassembled WGS sequence"/>
</dbReference>
<keyword evidence="4" id="KW-1185">Reference proteome</keyword>
<accession>A0A7W7HAV7</accession>
<gene>
    <name evidence="1" type="ORF">Alo02nite_22140</name>
    <name evidence="2" type="ORF">BJ964_001277</name>
</gene>
<reference evidence="1 4" key="2">
    <citation type="submission" date="2021-01" db="EMBL/GenBank/DDBJ databases">
        <title>Whole genome shotgun sequence of Actinoplanes lobatus NBRC 12513.</title>
        <authorList>
            <person name="Komaki H."/>
            <person name="Tamura T."/>
        </authorList>
    </citation>
    <scope>NUCLEOTIDE SEQUENCE [LARGE SCALE GENOMIC DNA]</scope>
    <source>
        <strain evidence="1 4">NBRC 12513</strain>
    </source>
</reference>
<reference evidence="2 3" key="1">
    <citation type="submission" date="2020-08" db="EMBL/GenBank/DDBJ databases">
        <title>Sequencing the genomes of 1000 actinobacteria strains.</title>
        <authorList>
            <person name="Klenk H.-P."/>
        </authorList>
    </citation>
    <scope>NUCLEOTIDE SEQUENCE [LARGE SCALE GENOMIC DNA]</scope>
    <source>
        <strain evidence="2 3">DSM 43150</strain>
    </source>
</reference>
<name>A0A7W7HAV7_9ACTN</name>
<dbReference type="EMBL" id="BOMP01000033">
    <property type="protein sequence ID" value="GIE39316.1"/>
    <property type="molecule type" value="Genomic_DNA"/>
</dbReference>